<dbReference type="PANTHER" id="PTHR15954:SF4">
    <property type="entry name" value="VACUOLAR PROTEIN SORTING-ASSOCIATED PROTEIN 51 HOMOLOG"/>
    <property type="match status" value="1"/>
</dbReference>
<feature type="compositionally biased region" description="Low complexity" evidence="3">
    <location>
        <begin position="18"/>
        <end position="35"/>
    </location>
</feature>
<feature type="compositionally biased region" description="Basic and acidic residues" evidence="3">
    <location>
        <begin position="71"/>
        <end position="83"/>
    </location>
</feature>
<dbReference type="GO" id="GO:0005829">
    <property type="term" value="C:cytosol"/>
    <property type="evidence" value="ECO:0007669"/>
    <property type="project" value="GOC"/>
</dbReference>
<dbReference type="AlphaFoldDB" id="S3D9K8"/>
<evidence type="ECO:0000313" key="5">
    <source>
        <dbReference type="Proteomes" id="UP000016922"/>
    </source>
</evidence>
<dbReference type="GO" id="GO:0007030">
    <property type="term" value="P:Golgi organization"/>
    <property type="evidence" value="ECO:0007669"/>
    <property type="project" value="UniProtKB-UniRule"/>
</dbReference>
<keyword evidence="5" id="KW-1185">Reference proteome</keyword>
<sequence>MSTIAPQRDPSTTGRRIPLLSTPTSSTRPSTDLPRPLSPSPAPKRNRAALRSYYNLQSSADTQSETSSIHSPHEPSDSPLDRADFDGEAYVRKVLEEQSLEEVLRTYNGVLMDIRALDAERKALVYDNYSKLIAATETIRRMRGSGVEMGGLDREVRGVWERAGALRGVWGTGEGDGVKGRRREVVRRVLETPERVRVLVGSGREEEGRKLWERTRRVLERWRERGVGGVEVSECIEDGEAAVRGEGPGERSWVNVRRDES</sequence>
<feature type="compositionally biased region" description="Polar residues" evidence="3">
    <location>
        <begin position="1"/>
        <end position="14"/>
    </location>
</feature>
<evidence type="ECO:0000256" key="2">
    <source>
        <dbReference type="RuleBase" id="RU368010"/>
    </source>
</evidence>
<dbReference type="GO" id="GO:0042147">
    <property type="term" value="P:retrograde transport, endosome to Golgi"/>
    <property type="evidence" value="ECO:0007669"/>
    <property type="project" value="UniProtKB-UniRule"/>
</dbReference>
<dbReference type="GO" id="GO:0016020">
    <property type="term" value="C:membrane"/>
    <property type="evidence" value="ECO:0007669"/>
    <property type="project" value="TreeGrafter"/>
</dbReference>
<organism evidence="4 5">
    <name type="scientific">Glarea lozoyensis (strain ATCC 20868 / MF5171)</name>
    <dbReference type="NCBI Taxonomy" id="1116229"/>
    <lineage>
        <taxon>Eukaryota</taxon>
        <taxon>Fungi</taxon>
        <taxon>Dikarya</taxon>
        <taxon>Ascomycota</taxon>
        <taxon>Pezizomycotina</taxon>
        <taxon>Leotiomycetes</taxon>
        <taxon>Helotiales</taxon>
        <taxon>Helotiaceae</taxon>
        <taxon>Glarea</taxon>
    </lineage>
</organism>
<dbReference type="RefSeq" id="XP_008078360.1">
    <property type="nucleotide sequence ID" value="XM_008080169.1"/>
</dbReference>
<dbReference type="GO" id="GO:0015031">
    <property type="term" value="P:protein transport"/>
    <property type="evidence" value="ECO:0007669"/>
    <property type="project" value="UniProtKB-UniRule"/>
</dbReference>
<evidence type="ECO:0000313" key="4">
    <source>
        <dbReference type="EMBL" id="EPE34425.1"/>
    </source>
</evidence>
<keyword evidence="2" id="KW-0653">Protein transport</keyword>
<dbReference type="GO" id="GO:0000938">
    <property type="term" value="C:GARP complex"/>
    <property type="evidence" value="ECO:0007669"/>
    <property type="project" value="UniProtKB-UniRule"/>
</dbReference>
<keyword evidence="2" id="KW-0445">Lipid transport</keyword>
<name>S3D9K8_GLAL2</name>
<evidence type="ECO:0000256" key="1">
    <source>
        <dbReference type="ARBA" id="ARBA00006080"/>
    </source>
</evidence>
<dbReference type="OrthoDB" id="203678at2759"/>
<dbReference type="PANTHER" id="PTHR15954">
    <property type="entry name" value="VACUOLAR PROTEIN SORTING-ASSOCIATED PROTEIN 51 HOMOLOG"/>
    <property type="match status" value="1"/>
</dbReference>
<feature type="region of interest" description="Disordered" evidence="3">
    <location>
        <begin position="241"/>
        <end position="261"/>
    </location>
</feature>
<comment type="subunit">
    <text evidence="2">Component of the Golgi-associated retrograde protein (GARP) complex.</text>
</comment>
<comment type="subcellular location">
    <subcellularLocation>
        <location evidence="2">Golgi apparatus</location>
        <location evidence="2">trans-Golgi network</location>
    </subcellularLocation>
</comment>
<gene>
    <name evidence="4" type="ORF">GLAREA_10119</name>
</gene>
<dbReference type="eggNOG" id="KOG2346">
    <property type="taxonomic scope" value="Eukaryota"/>
</dbReference>
<accession>S3D9K8</accession>
<feature type="region of interest" description="Disordered" evidence="3">
    <location>
        <begin position="1"/>
        <end position="83"/>
    </location>
</feature>
<dbReference type="HOGENOM" id="CLU_043566_1_0_1"/>
<dbReference type="STRING" id="1116229.S3D9K8"/>
<comment type="similarity">
    <text evidence="1 2">Belongs to the VPS51 family.</text>
</comment>
<evidence type="ECO:0000256" key="3">
    <source>
        <dbReference type="SAM" id="MobiDB-lite"/>
    </source>
</evidence>
<dbReference type="KEGG" id="glz:GLAREA_10119"/>
<dbReference type="EMBL" id="KE145356">
    <property type="protein sequence ID" value="EPE34425.1"/>
    <property type="molecule type" value="Genomic_DNA"/>
</dbReference>
<dbReference type="GO" id="GO:1990745">
    <property type="term" value="C:EARP complex"/>
    <property type="evidence" value="ECO:0007669"/>
    <property type="project" value="TreeGrafter"/>
</dbReference>
<protein>
    <recommendedName>
        <fullName evidence="2">Vacuolar protein sorting-associated protein 51 homolog</fullName>
    </recommendedName>
</protein>
<reference evidence="4 5" key="1">
    <citation type="journal article" date="2013" name="BMC Genomics">
        <title>Genomics-driven discovery of the pneumocandin biosynthetic gene cluster in the fungus Glarea lozoyensis.</title>
        <authorList>
            <person name="Chen L."/>
            <person name="Yue Q."/>
            <person name="Zhang X."/>
            <person name="Xiang M."/>
            <person name="Wang C."/>
            <person name="Li S."/>
            <person name="Che Y."/>
            <person name="Ortiz-Lopez F.J."/>
            <person name="Bills G.F."/>
            <person name="Liu X."/>
            <person name="An Z."/>
        </authorList>
    </citation>
    <scope>NUCLEOTIDE SEQUENCE [LARGE SCALE GENOMIC DNA]</scope>
    <source>
        <strain evidence="5">ATCC 20868 / MF5171</strain>
    </source>
</reference>
<dbReference type="GeneID" id="19469166"/>
<keyword evidence="2" id="KW-0333">Golgi apparatus</keyword>
<dbReference type="GO" id="GO:0006869">
    <property type="term" value="P:lipid transport"/>
    <property type="evidence" value="ECO:0007669"/>
    <property type="project" value="UniProtKB-UniRule"/>
</dbReference>
<dbReference type="OMA" id="YNLKPPG"/>
<dbReference type="GO" id="GO:0048193">
    <property type="term" value="P:Golgi vesicle transport"/>
    <property type="evidence" value="ECO:0007669"/>
    <property type="project" value="TreeGrafter"/>
</dbReference>
<comment type="function">
    <text evidence="2">Acts as component of the GARP complex that is involved in retrograde transport from early and late endosomes to the trans-Golgi network (TGN).</text>
</comment>
<keyword evidence="2" id="KW-0813">Transport</keyword>
<dbReference type="GO" id="GO:0032456">
    <property type="term" value="P:endocytic recycling"/>
    <property type="evidence" value="ECO:0007669"/>
    <property type="project" value="TreeGrafter"/>
</dbReference>
<proteinExistence type="inferred from homology"/>
<dbReference type="InterPro" id="IPR014812">
    <property type="entry name" value="Vps51"/>
</dbReference>
<dbReference type="Pfam" id="PF08700">
    <property type="entry name" value="VPS51_Exo84_N"/>
    <property type="match status" value="1"/>
</dbReference>
<feature type="compositionally biased region" description="Polar residues" evidence="3">
    <location>
        <begin position="54"/>
        <end position="70"/>
    </location>
</feature>
<dbReference type="Proteomes" id="UP000016922">
    <property type="component" value="Unassembled WGS sequence"/>
</dbReference>